<feature type="compositionally biased region" description="Low complexity" evidence="1">
    <location>
        <begin position="77"/>
        <end position="88"/>
    </location>
</feature>
<keyword evidence="3" id="KW-1185">Reference proteome</keyword>
<evidence type="ECO:0000313" key="3">
    <source>
        <dbReference type="Proteomes" id="UP000823561"/>
    </source>
</evidence>
<evidence type="ECO:0000256" key="1">
    <source>
        <dbReference type="SAM" id="MobiDB-lite"/>
    </source>
</evidence>
<name>A0AAV6H7H5_9TELE</name>
<feature type="region of interest" description="Disordered" evidence="1">
    <location>
        <begin position="57"/>
        <end position="116"/>
    </location>
</feature>
<sequence length="116" mass="12569">MGCTPSKSTITYTHERVCKDLDTCSTFVPSLKSSVSTPEWPSPRLCVETSSGKQTFLSVPGRDGFGRSPSQPSSPDAWSTFSTASTATPLHQSRGRVHPSASESDTEETEIPSFRR</sequence>
<dbReference type="AlphaFoldDB" id="A0AAV6H7H5"/>
<protein>
    <submittedName>
        <fullName evidence="2">Uncharacterized protein</fullName>
    </submittedName>
</protein>
<gene>
    <name evidence="2" type="ORF">AALO_G00039080</name>
</gene>
<comment type="caution">
    <text evidence="2">The sequence shown here is derived from an EMBL/GenBank/DDBJ whole genome shotgun (WGS) entry which is preliminary data.</text>
</comment>
<evidence type="ECO:0000313" key="2">
    <source>
        <dbReference type="EMBL" id="KAG5283168.1"/>
    </source>
</evidence>
<dbReference type="EMBL" id="JADWDJ010000003">
    <property type="protein sequence ID" value="KAG5283168.1"/>
    <property type="molecule type" value="Genomic_DNA"/>
</dbReference>
<reference evidence="2" key="1">
    <citation type="submission" date="2020-10" db="EMBL/GenBank/DDBJ databases">
        <title>Chromosome-scale genome assembly of the Allis shad, Alosa alosa.</title>
        <authorList>
            <person name="Margot Z."/>
            <person name="Christophe K."/>
            <person name="Cabau C."/>
            <person name="Louis A."/>
            <person name="Berthelot C."/>
            <person name="Parey E."/>
            <person name="Roest Crollius H."/>
            <person name="Montfort J."/>
            <person name="Robinson-Rechavi M."/>
            <person name="Bucao C."/>
            <person name="Bouchez O."/>
            <person name="Gislard M."/>
            <person name="Lluch J."/>
            <person name="Milhes M."/>
            <person name="Lampietro C."/>
            <person name="Lopez Roques C."/>
            <person name="Donnadieu C."/>
            <person name="Braasch I."/>
            <person name="Desvignes T."/>
            <person name="Postlethwait J."/>
            <person name="Bobe J."/>
            <person name="Guiguen Y."/>
        </authorList>
    </citation>
    <scope>NUCLEOTIDE SEQUENCE</scope>
    <source>
        <strain evidence="2">M-15738</strain>
        <tissue evidence="2">Blood</tissue>
    </source>
</reference>
<dbReference type="Proteomes" id="UP000823561">
    <property type="component" value="Chromosome 3"/>
</dbReference>
<accession>A0AAV6H7H5</accession>
<organism evidence="2 3">
    <name type="scientific">Alosa alosa</name>
    <name type="common">allis shad</name>
    <dbReference type="NCBI Taxonomy" id="278164"/>
    <lineage>
        <taxon>Eukaryota</taxon>
        <taxon>Metazoa</taxon>
        <taxon>Chordata</taxon>
        <taxon>Craniata</taxon>
        <taxon>Vertebrata</taxon>
        <taxon>Euteleostomi</taxon>
        <taxon>Actinopterygii</taxon>
        <taxon>Neopterygii</taxon>
        <taxon>Teleostei</taxon>
        <taxon>Clupei</taxon>
        <taxon>Clupeiformes</taxon>
        <taxon>Clupeoidei</taxon>
        <taxon>Clupeidae</taxon>
        <taxon>Alosa</taxon>
    </lineage>
</organism>
<proteinExistence type="predicted"/>